<dbReference type="OrthoDB" id="5405911at2"/>
<dbReference type="InterPro" id="IPR016181">
    <property type="entry name" value="Acyl_CoA_acyltransferase"/>
</dbReference>
<gene>
    <name evidence="1" type="ORF">MPRM_51850</name>
</gene>
<dbReference type="EMBL" id="AP022614">
    <property type="protein sequence ID" value="BBZ47904.1"/>
    <property type="molecule type" value="Genomic_DNA"/>
</dbReference>
<organism evidence="1 2">
    <name type="scientific">Mycobacterium parmense</name>
    <dbReference type="NCBI Taxonomy" id="185642"/>
    <lineage>
        <taxon>Bacteria</taxon>
        <taxon>Bacillati</taxon>
        <taxon>Actinomycetota</taxon>
        <taxon>Actinomycetes</taxon>
        <taxon>Mycobacteriales</taxon>
        <taxon>Mycobacteriaceae</taxon>
        <taxon>Mycobacterium</taxon>
        <taxon>Mycobacterium simiae complex</taxon>
    </lineage>
</organism>
<dbReference type="Gene3D" id="3.40.630.30">
    <property type="match status" value="1"/>
</dbReference>
<dbReference type="CDD" id="cd04301">
    <property type="entry name" value="NAT_SF"/>
    <property type="match status" value="1"/>
</dbReference>
<dbReference type="SUPFAM" id="SSF55729">
    <property type="entry name" value="Acyl-CoA N-acyltransferases (Nat)"/>
    <property type="match status" value="1"/>
</dbReference>
<dbReference type="AlphaFoldDB" id="A0A7I7Z3V2"/>
<keyword evidence="1" id="KW-0808">Transferase</keyword>
<dbReference type="InterPro" id="IPR031165">
    <property type="entry name" value="GNAT_YJDJ"/>
</dbReference>
<dbReference type="InterPro" id="IPR045057">
    <property type="entry name" value="Gcn5-rel_NAT"/>
</dbReference>
<protein>
    <submittedName>
        <fullName evidence="1">N-acetyltransferase</fullName>
    </submittedName>
</protein>
<dbReference type="PANTHER" id="PTHR31435">
    <property type="entry name" value="PROTEIN NATD1"/>
    <property type="match status" value="1"/>
</dbReference>
<evidence type="ECO:0000313" key="2">
    <source>
        <dbReference type="Proteomes" id="UP000467105"/>
    </source>
</evidence>
<name>A0A7I7Z3V2_9MYCO</name>
<reference evidence="1 2" key="1">
    <citation type="journal article" date="2019" name="Emerg. Microbes Infect.">
        <title>Comprehensive subspecies identification of 175 nontuberculous mycobacteria species based on 7547 genomic profiles.</title>
        <authorList>
            <person name="Matsumoto Y."/>
            <person name="Kinjo T."/>
            <person name="Motooka D."/>
            <person name="Nabeya D."/>
            <person name="Jung N."/>
            <person name="Uechi K."/>
            <person name="Horii T."/>
            <person name="Iida T."/>
            <person name="Fujita J."/>
            <person name="Nakamura S."/>
        </authorList>
    </citation>
    <scope>NUCLEOTIDE SEQUENCE [LARGE SCALE GENOMIC DNA]</scope>
    <source>
        <strain evidence="1 2">JCM 14742</strain>
    </source>
</reference>
<dbReference type="PANTHER" id="PTHR31435:SF10">
    <property type="entry name" value="BSR4717 PROTEIN"/>
    <property type="match status" value="1"/>
</dbReference>
<keyword evidence="2" id="KW-1185">Reference proteome</keyword>
<dbReference type="Proteomes" id="UP000467105">
    <property type="component" value="Chromosome"/>
</dbReference>
<dbReference type="Pfam" id="PF14542">
    <property type="entry name" value="Acetyltransf_CG"/>
    <property type="match status" value="1"/>
</dbReference>
<dbReference type="PROSITE" id="PS51729">
    <property type="entry name" value="GNAT_YJDJ"/>
    <property type="match status" value="1"/>
</dbReference>
<evidence type="ECO:0000313" key="1">
    <source>
        <dbReference type="EMBL" id="BBZ47904.1"/>
    </source>
</evidence>
<proteinExistence type="predicted"/>
<sequence length="106" mass="11404">MTTDNTGAPATVTRRGKEFAITVDGQTVGVAAFADRGDRRVFVHTEVDDAFQGRGLATILVNEAVKSSNADGLRIVAVCPMVAAFLHKHKEFDDIVDPVTNETEMV</sequence>
<dbReference type="RefSeq" id="WP_085270044.1">
    <property type="nucleotide sequence ID" value="NZ_AP022614.1"/>
</dbReference>
<dbReference type="GO" id="GO:0016740">
    <property type="term" value="F:transferase activity"/>
    <property type="evidence" value="ECO:0007669"/>
    <property type="project" value="UniProtKB-KW"/>
</dbReference>
<accession>A0A7I7Z3V2</accession>